<sequence length="441" mass="50809">MPVPQRRLNGVTQSLWVIVVVILALVPKTESITVAEKQAIKKGLQTGKEILGLIADHKFHETLTKVATEVKGFLGALGPFIGLVMTFVPSADSAELEFMKNMMTEIDNHFDRVDSRFNDVERLIKWTETAVKFGEIETALNALEEEYRLFYKSTASSENVKELFIKRYDSNYRLAGTKLYQALVNPGGTFNENLGQAVMRYTKNDRKKTEDFLLGIFDMIFQAIRLEAGYHEMIGFTTIKEERNKEWETRVQKVREKQDEIDVAVMNSYHAQSKDEILDYARDNSGMSNEQLSKGLLSLLEKKYYWRVWFVLIYNPITGSNKHTVKVCDGHLLFRQYGRNIVIASKDKAQPNMNLDNAKRELQKFSYRLVPGPFRGYLKQTFYGNTRLSSLYNAEEYFNKADKTSCCGFAVVDKNANVFYKASENRVANRDFFAYKMFMFG</sequence>
<keyword evidence="2" id="KW-1185">Reference proteome</keyword>
<name>A0A8J1UXD2_OWEFU</name>
<comment type="caution">
    <text evidence="1">The sequence shown here is derived from an EMBL/GenBank/DDBJ whole genome shotgun (WGS) entry which is preliminary data.</text>
</comment>
<organism evidence="1 2">
    <name type="scientific">Owenia fusiformis</name>
    <name type="common">Polychaete worm</name>
    <dbReference type="NCBI Taxonomy" id="6347"/>
    <lineage>
        <taxon>Eukaryota</taxon>
        <taxon>Metazoa</taxon>
        <taxon>Spiralia</taxon>
        <taxon>Lophotrochozoa</taxon>
        <taxon>Annelida</taxon>
        <taxon>Polychaeta</taxon>
        <taxon>Sedentaria</taxon>
        <taxon>Canalipalpata</taxon>
        <taxon>Sabellida</taxon>
        <taxon>Oweniida</taxon>
        <taxon>Oweniidae</taxon>
        <taxon>Owenia</taxon>
    </lineage>
</organism>
<protein>
    <submittedName>
        <fullName evidence="1">Uncharacterized protein</fullName>
    </submittedName>
</protein>
<dbReference type="PANTHER" id="PTHR40472">
    <property type="entry name" value="RICIN B-TYPE LECTIN DOMAIN-CONTAINING PROTEIN"/>
    <property type="match status" value="1"/>
</dbReference>
<dbReference type="OrthoDB" id="4405280at2759"/>
<dbReference type="InterPro" id="IPR039051">
    <property type="entry name" value="SE-CTX-like"/>
</dbReference>
<dbReference type="EMBL" id="CAIIXF020000007">
    <property type="protein sequence ID" value="CAH1790624.1"/>
    <property type="molecule type" value="Genomic_DNA"/>
</dbReference>
<proteinExistence type="predicted"/>
<gene>
    <name evidence="1" type="ORF">OFUS_LOCUS15802</name>
</gene>
<accession>A0A8J1UXD2</accession>
<reference evidence="1" key="1">
    <citation type="submission" date="2022-03" db="EMBL/GenBank/DDBJ databases">
        <authorList>
            <person name="Martin C."/>
        </authorList>
    </citation>
    <scope>NUCLEOTIDE SEQUENCE</scope>
</reference>
<dbReference type="AlphaFoldDB" id="A0A8J1UXD2"/>
<evidence type="ECO:0000313" key="2">
    <source>
        <dbReference type="Proteomes" id="UP000749559"/>
    </source>
</evidence>
<dbReference type="PANTHER" id="PTHR40472:SF11">
    <property type="entry name" value="RAPUNZEL 3-RELATED"/>
    <property type="match status" value="1"/>
</dbReference>
<dbReference type="Proteomes" id="UP000749559">
    <property type="component" value="Unassembled WGS sequence"/>
</dbReference>
<evidence type="ECO:0000313" key="1">
    <source>
        <dbReference type="EMBL" id="CAH1790624.1"/>
    </source>
</evidence>